<evidence type="ECO:0000313" key="2">
    <source>
        <dbReference type="EMBL" id="EAU61733.1"/>
    </source>
</evidence>
<feature type="compositionally biased region" description="Gly residues" evidence="1">
    <location>
        <begin position="226"/>
        <end position="241"/>
    </location>
</feature>
<feature type="non-terminal residue" evidence="2">
    <location>
        <position position="1"/>
    </location>
</feature>
<organism evidence="2 3">
    <name type="scientific">Stigmatella aurantiaca (strain DW4/3-1)</name>
    <dbReference type="NCBI Taxonomy" id="378806"/>
    <lineage>
        <taxon>Bacteria</taxon>
        <taxon>Pseudomonadati</taxon>
        <taxon>Myxococcota</taxon>
        <taxon>Myxococcia</taxon>
        <taxon>Myxococcales</taxon>
        <taxon>Cystobacterineae</taxon>
        <taxon>Archangiaceae</taxon>
        <taxon>Stigmatella</taxon>
    </lineage>
</organism>
<gene>
    <name evidence="2" type="ORF">STIAU_2393</name>
</gene>
<feature type="region of interest" description="Disordered" evidence="1">
    <location>
        <begin position="422"/>
        <end position="469"/>
    </location>
</feature>
<protein>
    <submittedName>
        <fullName evidence="2">Uncharacterized protein</fullName>
    </submittedName>
</protein>
<dbReference type="Proteomes" id="UP000032702">
    <property type="component" value="Unassembled WGS sequence"/>
</dbReference>
<proteinExistence type="predicted"/>
<evidence type="ECO:0000313" key="3">
    <source>
        <dbReference type="Proteomes" id="UP000032702"/>
    </source>
</evidence>
<accession>Q08MM3</accession>
<name>Q08MM3_STIAD</name>
<evidence type="ECO:0000256" key="1">
    <source>
        <dbReference type="SAM" id="MobiDB-lite"/>
    </source>
</evidence>
<comment type="caution">
    <text evidence="2">The sequence shown here is derived from an EMBL/GenBank/DDBJ whole genome shotgun (WGS) entry which is preliminary data.</text>
</comment>
<reference evidence="2 3" key="1">
    <citation type="submission" date="2006-04" db="EMBL/GenBank/DDBJ databases">
        <authorList>
            <person name="Nierman W.C."/>
        </authorList>
    </citation>
    <scope>NUCLEOTIDE SEQUENCE [LARGE SCALE GENOMIC DNA]</scope>
    <source>
        <strain evidence="2 3">DW4/3-1</strain>
    </source>
</reference>
<feature type="region of interest" description="Disordered" evidence="1">
    <location>
        <begin position="360"/>
        <end position="396"/>
    </location>
</feature>
<dbReference type="EMBL" id="AAMD01000349">
    <property type="protein sequence ID" value="EAU61733.1"/>
    <property type="molecule type" value="Genomic_DNA"/>
</dbReference>
<sequence length="469" mass="50353">REELGERAHPIDDGEHPHFMRREAQIAGGHHAHGLHDGQVQGGLEPPLEIRRRDAAHLIAQDRPSVAQRHGLRGGQLLGRIGEGSGLRAQPLVKDGEGALGELGEGRCRLEQSQAEEGDEQIASEAGAGGLGLLNLFGGQEPGLDEHRAQRILGVRGVHELGIALAEVDLQGAVGEAECEQPREPSGRDPAIEGNGGQLLQGALGGRRLGHGHRRQGDRAHRGNARAGGGRGLGAGRGGLGPRRWTRGGLCRGGQDRGARGPCGLWPRTGGRGSGGSRGRSRRGYHVSPQLPGKSIPDVGEASREGEVKSVLRDLQPSLDGAVVDEQLDRRQGQGAPDHALVVADEVLPDFSLRHARSRSLRENTLQPSPGCAKQAGGAWVRAWPPPARPTPRATNRWSRPRACWVGRSSTPGCRRPCRFPWGSKHMRTGRRPSRTNSHRWRSPRCCGTAGRAGSGRRRTWPRGRDQSR</sequence>
<feature type="region of interest" description="Disordered" evidence="1">
    <location>
        <begin position="209"/>
        <end position="308"/>
    </location>
</feature>
<dbReference type="AlphaFoldDB" id="Q08MM3"/>
<feature type="compositionally biased region" description="Basic residues" evidence="1">
    <location>
        <begin position="425"/>
        <end position="443"/>
    </location>
</feature>